<dbReference type="Gene3D" id="2.60.40.10">
    <property type="entry name" value="Immunoglobulins"/>
    <property type="match status" value="1"/>
</dbReference>
<keyword evidence="5" id="KW-1133">Transmembrane helix</keyword>
<dbReference type="EMBL" id="JBHRYE010000002">
    <property type="protein sequence ID" value="MFC3670026.1"/>
    <property type="molecule type" value="Genomic_DNA"/>
</dbReference>
<dbReference type="Pfam" id="PF07730">
    <property type="entry name" value="HisKA_3"/>
    <property type="match status" value="1"/>
</dbReference>
<dbReference type="Gene3D" id="1.20.5.1930">
    <property type="match status" value="1"/>
</dbReference>
<dbReference type="InterPro" id="IPR011044">
    <property type="entry name" value="Quino_amine_DH_bsu"/>
</dbReference>
<dbReference type="InterPro" id="IPR003594">
    <property type="entry name" value="HATPase_dom"/>
</dbReference>
<dbReference type="InterPro" id="IPR036890">
    <property type="entry name" value="HATPase_C_sf"/>
</dbReference>
<dbReference type="InterPro" id="IPR011110">
    <property type="entry name" value="Reg_prop"/>
</dbReference>
<dbReference type="PANTHER" id="PTHR24421:SF62">
    <property type="entry name" value="SENSORY TRANSDUCTION HISTIDINE KINASE"/>
    <property type="match status" value="1"/>
</dbReference>
<protein>
    <submittedName>
        <fullName evidence="8">Two-component regulator propeller domain-containing protein</fullName>
    </submittedName>
</protein>
<name>A0ABV7UZH0_9SPHN</name>
<dbReference type="Proteomes" id="UP001595683">
    <property type="component" value="Unassembled WGS sequence"/>
</dbReference>
<keyword evidence="1" id="KW-0808">Transferase</keyword>
<dbReference type="Gene3D" id="3.30.565.10">
    <property type="entry name" value="Histidine kinase-like ATPase, C-terminal domain"/>
    <property type="match status" value="1"/>
</dbReference>
<dbReference type="SUPFAM" id="SSF50969">
    <property type="entry name" value="YVTN repeat-like/Quinoprotein amine dehydrogenase"/>
    <property type="match status" value="1"/>
</dbReference>
<evidence type="ECO:0000313" key="9">
    <source>
        <dbReference type="Proteomes" id="UP001595683"/>
    </source>
</evidence>
<feature type="signal peptide" evidence="6">
    <location>
        <begin position="1"/>
        <end position="33"/>
    </location>
</feature>
<evidence type="ECO:0000259" key="7">
    <source>
        <dbReference type="SMART" id="SM00387"/>
    </source>
</evidence>
<comment type="caution">
    <text evidence="8">The sequence shown here is derived from an EMBL/GenBank/DDBJ whole genome shotgun (WGS) entry which is preliminary data.</text>
</comment>
<dbReference type="InterPro" id="IPR050482">
    <property type="entry name" value="Sensor_HK_TwoCompSys"/>
</dbReference>
<dbReference type="InterPro" id="IPR015943">
    <property type="entry name" value="WD40/YVTN_repeat-like_dom_sf"/>
</dbReference>
<dbReference type="Pfam" id="PF07494">
    <property type="entry name" value="Reg_prop"/>
    <property type="match status" value="2"/>
</dbReference>
<keyword evidence="3" id="KW-0902">Two-component regulatory system</keyword>
<feature type="compositionally biased region" description="Pro residues" evidence="4">
    <location>
        <begin position="39"/>
        <end position="52"/>
    </location>
</feature>
<dbReference type="InterPro" id="IPR013783">
    <property type="entry name" value="Ig-like_fold"/>
</dbReference>
<evidence type="ECO:0000256" key="1">
    <source>
        <dbReference type="ARBA" id="ARBA00022679"/>
    </source>
</evidence>
<evidence type="ECO:0000256" key="2">
    <source>
        <dbReference type="ARBA" id="ARBA00022777"/>
    </source>
</evidence>
<keyword evidence="5" id="KW-0812">Transmembrane</keyword>
<evidence type="ECO:0000313" key="8">
    <source>
        <dbReference type="EMBL" id="MFC3670026.1"/>
    </source>
</evidence>
<evidence type="ECO:0000256" key="6">
    <source>
        <dbReference type="SAM" id="SignalP"/>
    </source>
</evidence>
<dbReference type="SUPFAM" id="SSF63829">
    <property type="entry name" value="Calcium-dependent phosphotriesterase"/>
    <property type="match status" value="2"/>
</dbReference>
<dbReference type="CDD" id="cd16917">
    <property type="entry name" value="HATPase_UhpB-NarQ-NarX-like"/>
    <property type="match status" value="1"/>
</dbReference>
<dbReference type="Gene3D" id="2.130.10.10">
    <property type="entry name" value="YVTN repeat-like/Quinoprotein amine dehydrogenase"/>
    <property type="match status" value="3"/>
</dbReference>
<dbReference type="InterPro" id="IPR011712">
    <property type="entry name" value="Sig_transdc_His_kin_sub3_dim/P"/>
</dbReference>
<evidence type="ECO:0000256" key="5">
    <source>
        <dbReference type="SAM" id="Phobius"/>
    </source>
</evidence>
<evidence type="ECO:0000256" key="3">
    <source>
        <dbReference type="ARBA" id="ARBA00023012"/>
    </source>
</evidence>
<dbReference type="Pfam" id="PF02518">
    <property type="entry name" value="HATPase_c"/>
    <property type="match status" value="1"/>
</dbReference>
<feature type="transmembrane region" description="Helical" evidence="5">
    <location>
        <begin position="768"/>
        <end position="786"/>
    </location>
</feature>
<feature type="domain" description="Histidine kinase/HSP90-like ATPase" evidence="7">
    <location>
        <begin position="912"/>
        <end position="1006"/>
    </location>
</feature>
<feature type="region of interest" description="Disordered" evidence="4">
    <location>
        <begin position="33"/>
        <end position="52"/>
    </location>
</feature>
<feature type="chain" id="PRO_5046634314" evidence="6">
    <location>
        <begin position="34"/>
        <end position="1010"/>
    </location>
</feature>
<sequence>MIHRHRPFLLRPRSGALALAGLLALAAATAASAPGSPEAAPPPPRPAPALPAAPPAWMHRAWTVRDRAPRFVQSLAQDRDGFLWVGSVEGLFRFDGTTFQPVAPPPGHPRAATAVSALAAAPDGAVWLGYAGGGGMAVYRHGHIEDAGKPGDASEITRIVIGPDGEPWIGAGDGDHAVYRHTPTGWQAVAPAMLDASEGEPQFTSAQGELWFNTWNSGLFRGRPGPGPFRAQPWPVGRSSGSALVQTADSSLYLIDRSGLRAISATRPGPAQRVIVPATALPPANFYRAVADPFGRIWATTYLSGVVAIWPQSGAVERISESDGLTSDRASPILADRDGNVWIGTERGLDRFSPTPLRSLAQVGAPAPTGLVATALGARAYLGNGRTVFALDPGQAPRRLATLDDFVMGLCAGANGDVWALEHNRAVALAGPHRGQAAPLPRSVVEMFDCAVAPDGTLWVSGSGLGLIRRTATGWAPLPIDSPLGAPRSLAFDNQGRLVMILGRRGLARLERGKLTIWDGRQIGFERPGSLTVRANDVLVGGTTGLLRLTDKGMQVLDVADHPWLFDTRGIIATGNGTTWLLGYRGLSRVATAALDGAFAAPRRPIPHTTFDDDDRRIALPQPGAGEQMVADGGGRVLALTRSGVLEALPWSSPLPEAPYRLFVRALEANGNEIAASGAPVLPVGTTQVTIRYGVLDLATPSQRRFRVRLSGLDETWAGNGTAQDISYANLAPGAYRFEVQTTDRQGAWQPQGAALAFTIRAAFWQTTWFRLAVAAVILVLARALYLQRTRVLLARARAKREGQVAERERIARELHDTLLQGVQGLILRFQAVATRASLDPATRAELDAVLERGDDVVAAARDRVIDLRAQSAAAVDLGQALAPLATQGCADTQPPPVVLRITGKPRQVAAGVAEECLAVAQEAVENARRHASAQTITVALHFGPCDLILRISDDGVGFAGAPCGAEGHFGLVGMRERAGRLRARIDIRNGAQGGAVVQLRVPGRTAYRA</sequence>
<keyword evidence="2" id="KW-0418">Kinase</keyword>
<dbReference type="SUPFAM" id="SSF55874">
    <property type="entry name" value="ATPase domain of HSP90 chaperone/DNA topoisomerase II/histidine kinase"/>
    <property type="match status" value="1"/>
</dbReference>
<dbReference type="RefSeq" id="WP_191324520.1">
    <property type="nucleotide sequence ID" value="NZ_BMZP01000009.1"/>
</dbReference>
<keyword evidence="6" id="KW-0732">Signal</keyword>
<keyword evidence="5" id="KW-0472">Membrane</keyword>
<dbReference type="SMART" id="SM00387">
    <property type="entry name" value="HATPase_c"/>
    <property type="match status" value="1"/>
</dbReference>
<reference evidence="9" key="1">
    <citation type="journal article" date="2019" name="Int. J. Syst. Evol. Microbiol.">
        <title>The Global Catalogue of Microorganisms (GCM) 10K type strain sequencing project: providing services to taxonomists for standard genome sequencing and annotation.</title>
        <authorList>
            <consortium name="The Broad Institute Genomics Platform"/>
            <consortium name="The Broad Institute Genome Sequencing Center for Infectious Disease"/>
            <person name="Wu L."/>
            <person name="Ma J."/>
        </authorList>
    </citation>
    <scope>NUCLEOTIDE SEQUENCE [LARGE SCALE GENOMIC DNA]</scope>
    <source>
        <strain evidence="9">KCTC 42224</strain>
    </source>
</reference>
<gene>
    <name evidence="8" type="ORF">ACFOOT_01175</name>
</gene>
<dbReference type="PANTHER" id="PTHR24421">
    <property type="entry name" value="NITRATE/NITRITE SENSOR PROTEIN NARX-RELATED"/>
    <property type="match status" value="1"/>
</dbReference>
<keyword evidence="9" id="KW-1185">Reference proteome</keyword>
<evidence type="ECO:0000256" key="4">
    <source>
        <dbReference type="SAM" id="MobiDB-lite"/>
    </source>
</evidence>
<dbReference type="Pfam" id="PF07495">
    <property type="entry name" value="Y_Y_Y"/>
    <property type="match status" value="1"/>
</dbReference>
<dbReference type="InterPro" id="IPR011123">
    <property type="entry name" value="Y_Y_Y"/>
</dbReference>
<accession>A0ABV7UZH0</accession>
<organism evidence="8 9">
    <name type="scientific">Novosphingobium pokkalii</name>
    <dbReference type="NCBI Taxonomy" id="1770194"/>
    <lineage>
        <taxon>Bacteria</taxon>
        <taxon>Pseudomonadati</taxon>
        <taxon>Pseudomonadota</taxon>
        <taxon>Alphaproteobacteria</taxon>
        <taxon>Sphingomonadales</taxon>
        <taxon>Sphingomonadaceae</taxon>
        <taxon>Novosphingobium</taxon>
    </lineage>
</organism>
<proteinExistence type="predicted"/>